<protein>
    <submittedName>
        <fullName evidence="1">Uncharacterized protein</fullName>
    </submittedName>
</protein>
<evidence type="ECO:0000313" key="1">
    <source>
        <dbReference type="EMBL" id="KAK4239760.1"/>
    </source>
</evidence>
<sequence length="88" mass="9895">MQLEIHMRADSLNEKLAHRTFPGTLMKEDLLQGDPHSPEDRRAEAIGNEYTKREHAPGPFPRPWILGVDIGGTTVGVEVLRVDYTQMG</sequence>
<organism evidence="1 2">
    <name type="scientific">Achaetomium macrosporum</name>
    <dbReference type="NCBI Taxonomy" id="79813"/>
    <lineage>
        <taxon>Eukaryota</taxon>
        <taxon>Fungi</taxon>
        <taxon>Dikarya</taxon>
        <taxon>Ascomycota</taxon>
        <taxon>Pezizomycotina</taxon>
        <taxon>Sordariomycetes</taxon>
        <taxon>Sordariomycetidae</taxon>
        <taxon>Sordariales</taxon>
        <taxon>Chaetomiaceae</taxon>
        <taxon>Achaetomium</taxon>
    </lineage>
</organism>
<dbReference type="AlphaFoldDB" id="A0AAN7CD43"/>
<proteinExistence type="predicted"/>
<keyword evidence="2" id="KW-1185">Reference proteome</keyword>
<dbReference type="EMBL" id="MU860055">
    <property type="protein sequence ID" value="KAK4239760.1"/>
    <property type="molecule type" value="Genomic_DNA"/>
</dbReference>
<evidence type="ECO:0000313" key="2">
    <source>
        <dbReference type="Proteomes" id="UP001303760"/>
    </source>
</evidence>
<gene>
    <name evidence="1" type="ORF">C8A03DRAFT_13866</name>
</gene>
<dbReference type="Proteomes" id="UP001303760">
    <property type="component" value="Unassembled WGS sequence"/>
</dbReference>
<reference evidence="1" key="2">
    <citation type="submission" date="2023-05" db="EMBL/GenBank/DDBJ databases">
        <authorList>
            <consortium name="Lawrence Berkeley National Laboratory"/>
            <person name="Steindorff A."/>
            <person name="Hensen N."/>
            <person name="Bonometti L."/>
            <person name="Westerberg I."/>
            <person name="Brannstrom I.O."/>
            <person name="Guillou S."/>
            <person name="Cros-Aarteil S."/>
            <person name="Calhoun S."/>
            <person name="Haridas S."/>
            <person name="Kuo A."/>
            <person name="Mondo S."/>
            <person name="Pangilinan J."/>
            <person name="Riley R."/>
            <person name="Labutti K."/>
            <person name="Andreopoulos B."/>
            <person name="Lipzen A."/>
            <person name="Chen C."/>
            <person name="Yanf M."/>
            <person name="Daum C."/>
            <person name="Ng V."/>
            <person name="Clum A."/>
            <person name="Ohm R."/>
            <person name="Martin F."/>
            <person name="Silar P."/>
            <person name="Natvig D."/>
            <person name="Lalanne C."/>
            <person name="Gautier V."/>
            <person name="Ament-Velasquez S.L."/>
            <person name="Kruys A."/>
            <person name="Hutchinson M.I."/>
            <person name="Powell A.J."/>
            <person name="Barry K."/>
            <person name="Miller A.N."/>
            <person name="Grigoriev I.V."/>
            <person name="Debuchy R."/>
            <person name="Gladieux P."/>
            <person name="Thoren M.H."/>
            <person name="Johannesson H."/>
        </authorList>
    </citation>
    <scope>NUCLEOTIDE SEQUENCE</scope>
    <source>
        <strain evidence="1">CBS 532.94</strain>
    </source>
</reference>
<name>A0AAN7CD43_9PEZI</name>
<comment type="caution">
    <text evidence="1">The sequence shown here is derived from an EMBL/GenBank/DDBJ whole genome shotgun (WGS) entry which is preliminary data.</text>
</comment>
<reference evidence="1" key="1">
    <citation type="journal article" date="2023" name="Mol. Phylogenet. Evol.">
        <title>Genome-scale phylogeny and comparative genomics of the fungal order Sordariales.</title>
        <authorList>
            <person name="Hensen N."/>
            <person name="Bonometti L."/>
            <person name="Westerberg I."/>
            <person name="Brannstrom I.O."/>
            <person name="Guillou S."/>
            <person name="Cros-Aarteil S."/>
            <person name="Calhoun S."/>
            <person name="Haridas S."/>
            <person name="Kuo A."/>
            <person name="Mondo S."/>
            <person name="Pangilinan J."/>
            <person name="Riley R."/>
            <person name="LaButti K."/>
            <person name="Andreopoulos B."/>
            <person name="Lipzen A."/>
            <person name="Chen C."/>
            <person name="Yan M."/>
            <person name="Daum C."/>
            <person name="Ng V."/>
            <person name="Clum A."/>
            <person name="Steindorff A."/>
            <person name="Ohm R.A."/>
            <person name="Martin F."/>
            <person name="Silar P."/>
            <person name="Natvig D.O."/>
            <person name="Lalanne C."/>
            <person name="Gautier V."/>
            <person name="Ament-Velasquez S.L."/>
            <person name="Kruys A."/>
            <person name="Hutchinson M.I."/>
            <person name="Powell A.J."/>
            <person name="Barry K."/>
            <person name="Miller A.N."/>
            <person name="Grigoriev I.V."/>
            <person name="Debuchy R."/>
            <person name="Gladieux P."/>
            <person name="Hiltunen Thoren M."/>
            <person name="Johannesson H."/>
        </authorList>
    </citation>
    <scope>NUCLEOTIDE SEQUENCE</scope>
    <source>
        <strain evidence="1">CBS 532.94</strain>
    </source>
</reference>
<accession>A0AAN7CD43</accession>